<evidence type="ECO:0000256" key="9">
    <source>
        <dbReference type="ARBA" id="ARBA00024190"/>
    </source>
</evidence>
<dbReference type="PANTHER" id="PTHR12442:SF12">
    <property type="entry name" value="DYNEIN AXONEMAL INTERMEDIATE CHAIN 4"/>
    <property type="match status" value="1"/>
</dbReference>
<feature type="repeat" description="WD" evidence="12">
    <location>
        <begin position="216"/>
        <end position="252"/>
    </location>
</feature>
<accession>A0A9P0B4F9</accession>
<evidence type="ECO:0000256" key="12">
    <source>
        <dbReference type="PROSITE-ProRule" id="PRU00221"/>
    </source>
</evidence>
<keyword evidence="4" id="KW-0677">Repeat</keyword>
<dbReference type="Gene3D" id="2.130.10.10">
    <property type="entry name" value="YVTN repeat-like/Quinoprotein amine dehydrogenase"/>
    <property type="match status" value="2"/>
</dbReference>
<dbReference type="GO" id="GO:0120293">
    <property type="term" value="C:dynein axonemal particle"/>
    <property type="evidence" value="ECO:0007669"/>
    <property type="project" value="UniProtKB-SubCell"/>
</dbReference>
<evidence type="ECO:0000256" key="2">
    <source>
        <dbReference type="ARBA" id="ARBA00022490"/>
    </source>
</evidence>
<evidence type="ECO:0000256" key="11">
    <source>
        <dbReference type="ARBA" id="ARBA00041557"/>
    </source>
</evidence>
<keyword evidence="14" id="KW-1185">Reference proteome</keyword>
<evidence type="ECO:0000256" key="1">
    <source>
        <dbReference type="ARBA" id="ARBA00004611"/>
    </source>
</evidence>
<dbReference type="GO" id="GO:0045503">
    <property type="term" value="F:dynein light chain binding"/>
    <property type="evidence" value="ECO:0007669"/>
    <property type="project" value="TreeGrafter"/>
</dbReference>
<comment type="subcellular location">
    <subcellularLocation>
        <location evidence="1">Cytoplasm</location>
        <location evidence="1">Cytoskeleton</location>
        <location evidence="1">Flagellum axoneme</location>
    </subcellularLocation>
    <subcellularLocation>
        <location evidence="9">Dynein axonemal particle</location>
    </subcellularLocation>
</comment>
<organism evidence="13 14">
    <name type="scientific">Brassicogethes aeneus</name>
    <name type="common">Rape pollen beetle</name>
    <name type="synonym">Meligethes aeneus</name>
    <dbReference type="NCBI Taxonomy" id="1431903"/>
    <lineage>
        <taxon>Eukaryota</taxon>
        <taxon>Metazoa</taxon>
        <taxon>Ecdysozoa</taxon>
        <taxon>Arthropoda</taxon>
        <taxon>Hexapoda</taxon>
        <taxon>Insecta</taxon>
        <taxon>Pterygota</taxon>
        <taxon>Neoptera</taxon>
        <taxon>Endopterygota</taxon>
        <taxon>Coleoptera</taxon>
        <taxon>Polyphaga</taxon>
        <taxon>Cucujiformia</taxon>
        <taxon>Nitidulidae</taxon>
        <taxon>Meligethinae</taxon>
        <taxon>Brassicogethes</taxon>
    </lineage>
</organism>
<evidence type="ECO:0000313" key="13">
    <source>
        <dbReference type="EMBL" id="CAH0553944.1"/>
    </source>
</evidence>
<dbReference type="Proteomes" id="UP001154078">
    <property type="component" value="Chromosome 3"/>
</dbReference>
<keyword evidence="8" id="KW-0966">Cell projection</keyword>
<evidence type="ECO:0000256" key="3">
    <source>
        <dbReference type="ARBA" id="ARBA00022574"/>
    </source>
</evidence>
<dbReference type="SMART" id="SM00320">
    <property type="entry name" value="WD40"/>
    <property type="match status" value="5"/>
</dbReference>
<dbReference type="InterPro" id="IPR015943">
    <property type="entry name" value="WD40/YVTN_repeat-like_dom_sf"/>
</dbReference>
<evidence type="ECO:0000313" key="14">
    <source>
        <dbReference type="Proteomes" id="UP001154078"/>
    </source>
</evidence>
<reference evidence="13" key="1">
    <citation type="submission" date="2021-12" db="EMBL/GenBank/DDBJ databases">
        <authorList>
            <person name="King R."/>
        </authorList>
    </citation>
    <scope>NUCLEOTIDE SEQUENCE</scope>
</reference>
<dbReference type="Pfam" id="PF00400">
    <property type="entry name" value="WD40"/>
    <property type="match status" value="1"/>
</dbReference>
<dbReference type="OrthoDB" id="445052at2759"/>
<evidence type="ECO:0000256" key="5">
    <source>
        <dbReference type="ARBA" id="ARBA00022846"/>
    </source>
</evidence>
<proteinExistence type="predicted"/>
<keyword evidence="5" id="KW-0282">Flagellum</keyword>
<keyword evidence="7" id="KW-0206">Cytoskeleton</keyword>
<dbReference type="AlphaFoldDB" id="A0A9P0B4F9"/>
<evidence type="ECO:0000256" key="7">
    <source>
        <dbReference type="ARBA" id="ARBA00023212"/>
    </source>
</evidence>
<name>A0A9P0B4F9_BRAAE</name>
<evidence type="ECO:0000256" key="8">
    <source>
        <dbReference type="ARBA" id="ARBA00023273"/>
    </source>
</evidence>
<dbReference type="PROSITE" id="PS50082">
    <property type="entry name" value="WD_REPEATS_2"/>
    <property type="match status" value="1"/>
</dbReference>
<gene>
    <name evidence="13" type="ORF">MELIAE_LOCUS5821</name>
</gene>
<evidence type="ECO:0000256" key="6">
    <source>
        <dbReference type="ARBA" id="ARBA00023069"/>
    </source>
</evidence>
<dbReference type="GO" id="GO:0003341">
    <property type="term" value="P:cilium movement"/>
    <property type="evidence" value="ECO:0007669"/>
    <property type="project" value="TreeGrafter"/>
</dbReference>
<dbReference type="PROSITE" id="PS50294">
    <property type="entry name" value="WD_REPEATS_REGION"/>
    <property type="match status" value="1"/>
</dbReference>
<dbReference type="SUPFAM" id="SSF50978">
    <property type="entry name" value="WD40 repeat-like"/>
    <property type="match status" value="1"/>
</dbReference>
<keyword evidence="6" id="KW-0969">Cilium</keyword>
<keyword evidence="2" id="KW-0963">Cytoplasm</keyword>
<dbReference type="GO" id="GO:0005858">
    <property type="term" value="C:axonemal dynein complex"/>
    <property type="evidence" value="ECO:0007669"/>
    <property type="project" value="TreeGrafter"/>
</dbReference>
<dbReference type="EMBL" id="OV121134">
    <property type="protein sequence ID" value="CAH0553944.1"/>
    <property type="molecule type" value="Genomic_DNA"/>
</dbReference>
<dbReference type="InterPro" id="IPR050687">
    <property type="entry name" value="Dynein_IC"/>
</dbReference>
<protein>
    <recommendedName>
        <fullName evidence="10">Dynein axonemal intermediate chain 4</fullName>
    </recommendedName>
    <alternativeName>
        <fullName evidence="11">WD repeat-containing protein 78</fullName>
    </alternativeName>
</protein>
<dbReference type="InterPro" id="IPR001680">
    <property type="entry name" value="WD40_rpt"/>
</dbReference>
<evidence type="ECO:0000256" key="10">
    <source>
        <dbReference type="ARBA" id="ARBA00040002"/>
    </source>
</evidence>
<dbReference type="InterPro" id="IPR036322">
    <property type="entry name" value="WD40_repeat_dom_sf"/>
</dbReference>
<dbReference type="PANTHER" id="PTHR12442">
    <property type="entry name" value="DYNEIN INTERMEDIATE CHAIN"/>
    <property type="match status" value="1"/>
</dbReference>
<keyword evidence="3 12" id="KW-0853">WD repeat</keyword>
<dbReference type="GO" id="GO:0045504">
    <property type="term" value="F:dynein heavy chain binding"/>
    <property type="evidence" value="ECO:0007669"/>
    <property type="project" value="TreeGrafter"/>
</dbReference>
<sequence>MFSVKHSECIGFESKWKVVKVSSEAGMQTSEFQVDTKGTSTVENKGISIQTDSTACQSKEVDMQKVADWLNRIYPNVAKELNEANNSKAFKGYCLSSDSKDFSLKHLQTIERNVVTEKGDSNDTISSMSWNSTGKILSVSYAHPHKGWCHHNGCIYIYKFKNGILAENKKISTDFCVTNIKFHATYPSIIVAGTYTGSINIWDLHREDNEMLVASINGHNENITQLSWIPDIISTKNYLLASSSIDGFLKVWTYDYTTSNLAIKSNYKFKLPIFGNIKRDTPTPKEISQKVWRGVVAFDFSKFLSDIFLVALEGGLIVECAMSAATEIKGGSEESPLSDPVVKYYESQESEISAVSFSPNRKEMFMTLGTDCDVRVYVLDQEDPAQIIYTKEPLLATTWIPYEDKLIAGCGKNGMLEIFNVQKAKLIENINSDKVSKTALSKIAVNKDNSNIVALGSINGQIQLWNVPWNSIAFNN</sequence>
<evidence type="ECO:0000256" key="4">
    <source>
        <dbReference type="ARBA" id="ARBA00022737"/>
    </source>
</evidence>